<feature type="domain" description="Metallo-beta-lactamase" evidence="1">
    <location>
        <begin position="44"/>
        <end position="112"/>
    </location>
</feature>
<reference evidence="2" key="1">
    <citation type="submission" date="2018-05" db="EMBL/GenBank/DDBJ databases">
        <authorList>
            <person name="Lanie J.A."/>
            <person name="Ng W.-L."/>
            <person name="Kazmierczak K.M."/>
            <person name="Andrzejewski T.M."/>
            <person name="Davidsen T.M."/>
            <person name="Wayne K.J."/>
            <person name="Tettelin H."/>
            <person name="Glass J.I."/>
            <person name="Rusch D."/>
            <person name="Podicherti R."/>
            <person name="Tsui H.-C.T."/>
            <person name="Winkler M.E."/>
        </authorList>
    </citation>
    <scope>NUCLEOTIDE SEQUENCE</scope>
</reference>
<dbReference type="Gene3D" id="3.60.15.10">
    <property type="entry name" value="Ribonuclease Z/Hydroxyacylglutathione hydrolase-like"/>
    <property type="match status" value="1"/>
</dbReference>
<dbReference type="SUPFAM" id="SSF56281">
    <property type="entry name" value="Metallo-hydrolase/oxidoreductase"/>
    <property type="match status" value="1"/>
</dbReference>
<dbReference type="AlphaFoldDB" id="A0A382YV09"/>
<evidence type="ECO:0000259" key="1">
    <source>
        <dbReference type="Pfam" id="PF00753"/>
    </source>
</evidence>
<feature type="non-terminal residue" evidence="2">
    <location>
        <position position="116"/>
    </location>
</feature>
<dbReference type="EMBL" id="UINC01178725">
    <property type="protein sequence ID" value="SVD87043.1"/>
    <property type="molecule type" value="Genomic_DNA"/>
</dbReference>
<sequence length="116" mass="13136">MNQIIQHAENLWTKGADAEGKHPWRALGTFEKIRDGVWFASSFANLTLIDGGTELLIVDPGAKNNEERKFKQILDAFPDTPVSTIVYTHGHHDHCFGADRYKEHAKENKLLEPIII</sequence>
<dbReference type="InterPro" id="IPR001279">
    <property type="entry name" value="Metallo-B-lactamas"/>
</dbReference>
<dbReference type="InterPro" id="IPR036866">
    <property type="entry name" value="RibonucZ/Hydroxyglut_hydro"/>
</dbReference>
<dbReference type="PANTHER" id="PTHR43223:SF2">
    <property type="entry name" value="METALLO-BETA-LACTAMASE DOMAIN-CONTAINING PROTEIN"/>
    <property type="match status" value="1"/>
</dbReference>
<accession>A0A382YV09</accession>
<protein>
    <recommendedName>
        <fullName evidence="1">Metallo-beta-lactamase domain-containing protein</fullName>
    </recommendedName>
</protein>
<dbReference type="InterPro" id="IPR052195">
    <property type="entry name" value="Bact_Alkyl/Aryl-Sulfatase"/>
</dbReference>
<evidence type="ECO:0000313" key="2">
    <source>
        <dbReference type="EMBL" id="SVD87043.1"/>
    </source>
</evidence>
<organism evidence="2">
    <name type="scientific">marine metagenome</name>
    <dbReference type="NCBI Taxonomy" id="408172"/>
    <lineage>
        <taxon>unclassified sequences</taxon>
        <taxon>metagenomes</taxon>
        <taxon>ecological metagenomes</taxon>
    </lineage>
</organism>
<gene>
    <name evidence="2" type="ORF">METZ01_LOCUS439897</name>
</gene>
<dbReference type="PANTHER" id="PTHR43223">
    <property type="entry name" value="ALKYL/ARYL-SULFATASE"/>
    <property type="match status" value="1"/>
</dbReference>
<dbReference type="Pfam" id="PF00753">
    <property type="entry name" value="Lactamase_B"/>
    <property type="match status" value="1"/>
</dbReference>
<proteinExistence type="predicted"/>
<name>A0A382YV09_9ZZZZ</name>